<dbReference type="AlphaFoldDB" id="A0A0H5NG86"/>
<dbReference type="EMBL" id="LN868938">
    <property type="protein sequence ID" value="CRY74202.1"/>
    <property type="molecule type" value="Genomic_DNA"/>
</dbReference>
<dbReference type="RefSeq" id="WP_060590231.1">
    <property type="nucleotide sequence ID" value="NZ_CP031418.1"/>
</dbReference>
<dbReference type="SUPFAM" id="SSF109854">
    <property type="entry name" value="DinB/YfiT-like putative metalloenzymes"/>
    <property type="match status" value="1"/>
</dbReference>
<gene>
    <name evidence="2" type="ORF">ERS450000_00537</name>
</gene>
<dbReference type="GO" id="GO:0046872">
    <property type="term" value="F:metal ion binding"/>
    <property type="evidence" value="ECO:0007669"/>
    <property type="project" value="InterPro"/>
</dbReference>
<evidence type="ECO:0000313" key="2">
    <source>
        <dbReference type="EMBL" id="CRY74202.1"/>
    </source>
</evidence>
<sequence>MTETPTRTVLDDLASTIATVADLVATIGPDHWQAATPCPAWTARDLVNHLVLGTRLCTAALTGTSESAAGTLDPALVDALGADPASAYRSAGEALLAAFGRPGAADRIVHMPFGAVPGTVAAHLRLTEELVHGWDLATALGTRPPFTDAAAERALAFTRATLSEVPADRSPFAPPRPAPATAIPVEQLAALLGRPVR</sequence>
<reference evidence="3" key="1">
    <citation type="submission" date="2015-03" db="EMBL/GenBank/DDBJ databases">
        <authorList>
            <consortium name="Pathogen Informatics"/>
        </authorList>
    </citation>
    <scope>NUCLEOTIDE SEQUENCE [LARGE SCALE GENOMIC DNA]</scope>
    <source>
        <strain evidence="3">NCTC11134</strain>
    </source>
</reference>
<dbReference type="NCBIfam" id="TIGR03083">
    <property type="entry name" value="maleylpyruvate isomerase family mycothiol-dependent enzyme"/>
    <property type="match status" value="1"/>
</dbReference>
<accession>A0A0H5NG86</accession>
<dbReference type="Pfam" id="PF11716">
    <property type="entry name" value="MDMPI_N"/>
    <property type="match status" value="1"/>
</dbReference>
<dbReference type="InterPro" id="IPR034660">
    <property type="entry name" value="DinB/YfiT-like"/>
</dbReference>
<protein>
    <recommendedName>
        <fullName evidence="1">Mycothiol-dependent maleylpyruvate isomerase metal-binding domain-containing protein</fullName>
    </recommendedName>
</protein>
<evidence type="ECO:0000313" key="3">
    <source>
        <dbReference type="Proteomes" id="UP000057820"/>
    </source>
</evidence>
<name>A0A0H5NG86_NOCFR</name>
<dbReference type="InterPro" id="IPR024344">
    <property type="entry name" value="MDMPI_metal-binding"/>
</dbReference>
<dbReference type="InterPro" id="IPR017517">
    <property type="entry name" value="Maleyloyr_isom"/>
</dbReference>
<organism evidence="2 3">
    <name type="scientific">Nocardia farcinica</name>
    <dbReference type="NCBI Taxonomy" id="37329"/>
    <lineage>
        <taxon>Bacteria</taxon>
        <taxon>Bacillati</taxon>
        <taxon>Actinomycetota</taxon>
        <taxon>Actinomycetes</taxon>
        <taxon>Mycobacteriales</taxon>
        <taxon>Nocardiaceae</taxon>
        <taxon>Nocardia</taxon>
    </lineage>
</organism>
<dbReference type="NCBIfam" id="TIGR03086">
    <property type="entry name" value="TIGR03086 family metal-binding protein"/>
    <property type="match status" value="1"/>
</dbReference>
<feature type="domain" description="Mycothiol-dependent maleylpyruvate isomerase metal-binding" evidence="1">
    <location>
        <begin position="17"/>
        <end position="137"/>
    </location>
</feature>
<dbReference type="KEGG" id="nfr:ERS450000_00537"/>
<evidence type="ECO:0000259" key="1">
    <source>
        <dbReference type="Pfam" id="PF11716"/>
    </source>
</evidence>
<dbReference type="Proteomes" id="UP000057820">
    <property type="component" value="Chromosome 1"/>
</dbReference>
<dbReference type="InterPro" id="IPR017520">
    <property type="entry name" value="CHP03086"/>
</dbReference>
<proteinExistence type="predicted"/>
<dbReference type="Gene3D" id="1.20.120.450">
    <property type="entry name" value="dinb family like domain"/>
    <property type="match status" value="1"/>
</dbReference>